<dbReference type="InterPro" id="IPR029058">
    <property type="entry name" value="AB_hydrolase_fold"/>
</dbReference>
<dbReference type="Proteomes" id="UP000334019">
    <property type="component" value="Chromosome"/>
</dbReference>
<gene>
    <name evidence="2" type="ORF">GH723_16725</name>
</gene>
<dbReference type="PANTHER" id="PTHR43798">
    <property type="entry name" value="MONOACYLGLYCEROL LIPASE"/>
    <property type="match status" value="1"/>
</dbReference>
<evidence type="ECO:0000313" key="3">
    <source>
        <dbReference type="Proteomes" id="UP000334019"/>
    </source>
</evidence>
<dbReference type="PANTHER" id="PTHR43798:SF33">
    <property type="entry name" value="HYDROLASE, PUTATIVE (AFU_ORTHOLOGUE AFUA_2G14860)-RELATED"/>
    <property type="match status" value="1"/>
</dbReference>
<dbReference type="RefSeq" id="WP_153760714.1">
    <property type="nucleotide sequence ID" value="NZ_CP045851.1"/>
</dbReference>
<organism evidence="2 3">
    <name type="scientific">Actinomarinicola tropica</name>
    <dbReference type="NCBI Taxonomy" id="2789776"/>
    <lineage>
        <taxon>Bacteria</taxon>
        <taxon>Bacillati</taxon>
        <taxon>Actinomycetota</taxon>
        <taxon>Acidimicrobiia</taxon>
        <taxon>Acidimicrobiales</taxon>
        <taxon>Iamiaceae</taxon>
        <taxon>Actinomarinicola</taxon>
    </lineage>
</organism>
<reference evidence="2 3" key="1">
    <citation type="submission" date="2019-11" db="EMBL/GenBank/DDBJ databases">
        <authorList>
            <person name="He Y."/>
        </authorList>
    </citation>
    <scope>NUCLEOTIDE SEQUENCE [LARGE SCALE GENOMIC DNA]</scope>
    <source>
        <strain evidence="2 3">SCSIO 58843</strain>
    </source>
</reference>
<accession>A0A5Q2RRT4</accession>
<proteinExistence type="predicted"/>
<dbReference type="SUPFAM" id="SSF53474">
    <property type="entry name" value="alpha/beta-Hydrolases"/>
    <property type="match status" value="1"/>
</dbReference>
<dbReference type="Gene3D" id="3.40.50.1820">
    <property type="entry name" value="alpha/beta hydrolase"/>
    <property type="match status" value="1"/>
</dbReference>
<dbReference type="InterPro" id="IPR050266">
    <property type="entry name" value="AB_hydrolase_sf"/>
</dbReference>
<dbReference type="GO" id="GO:0016020">
    <property type="term" value="C:membrane"/>
    <property type="evidence" value="ECO:0007669"/>
    <property type="project" value="TreeGrafter"/>
</dbReference>
<evidence type="ECO:0000259" key="1">
    <source>
        <dbReference type="Pfam" id="PF00561"/>
    </source>
</evidence>
<sequence length="220" mass="22732">MTTATTTTLRHGKVELALHQLRGGDGRALLLLHGLGEASPTAVPPQVADAWPGPVHALDFTGHGASTVPSGGGYTAEFLMADADTALAHLGEVTVLGRGLGAYVGLMLAGARPEEVRGAILDDGPGLAGGGPRPMSAVLHRIDPAAPRPPDPYALAELSSDVRPPDYASTFVRQAVHLSGLDPCLAVAARVRPHWLDEVARQYGVVEEPLAAALTRFAAV</sequence>
<protein>
    <submittedName>
        <fullName evidence="2">Alpha/beta fold hydrolase</fullName>
    </submittedName>
</protein>
<keyword evidence="2" id="KW-0378">Hydrolase</keyword>
<keyword evidence="3" id="KW-1185">Reference proteome</keyword>
<dbReference type="AlphaFoldDB" id="A0A5Q2RRT4"/>
<feature type="domain" description="AB hydrolase-1" evidence="1">
    <location>
        <begin position="28"/>
        <end position="132"/>
    </location>
</feature>
<dbReference type="Pfam" id="PF00561">
    <property type="entry name" value="Abhydrolase_1"/>
    <property type="match status" value="1"/>
</dbReference>
<dbReference type="KEGG" id="atq:GH723_16725"/>
<dbReference type="InterPro" id="IPR000073">
    <property type="entry name" value="AB_hydrolase_1"/>
</dbReference>
<evidence type="ECO:0000313" key="2">
    <source>
        <dbReference type="EMBL" id="QGG96610.1"/>
    </source>
</evidence>
<name>A0A5Q2RRT4_9ACTN</name>
<dbReference type="EMBL" id="CP045851">
    <property type="protein sequence ID" value="QGG96610.1"/>
    <property type="molecule type" value="Genomic_DNA"/>
</dbReference>
<dbReference type="GO" id="GO:0016787">
    <property type="term" value="F:hydrolase activity"/>
    <property type="evidence" value="ECO:0007669"/>
    <property type="project" value="UniProtKB-KW"/>
</dbReference>